<dbReference type="Gene3D" id="1.10.510.10">
    <property type="entry name" value="Transferase(Phosphotransferase) domain 1"/>
    <property type="match status" value="1"/>
</dbReference>
<dbReference type="GO" id="GO:0044773">
    <property type="term" value="P:mitotic DNA damage checkpoint signaling"/>
    <property type="evidence" value="ECO:0007669"/>
    <property type="project" value="TreeGrafter"/>
</dbReference>
<keyword evidence="3" id="KW-1185">Reference proteome</keyword>
<keyword evidence="2" id="KW-0808">Transferase</keyword>
<dbReference type="OrthoDB" id="4062651at2759"/>
<dbReference type="Proteomes" id="UP000504636">
    <property type="component" value="Unplaced"/>
</dbReference>
<dbReference type="PANTHER" id="PTHR44167:SF24">
    <property type="entry name" value="SERINE_THREONINE-PROTEIN KINASE CHK2"/>
    <property type="match status" value="1"/>
</dbReference>
<evidence type="ECO:0000313" key="3">
    <source>
        <dbReference type="Proteomes" id="UP000504636"/>
    </source>
</evidence>
<dbReference type="RefSeq" id="XP_033568363.1">
    <property type="nucleotide sequence ID" value="XM_033713594.1"/>
</dbReference>
<name>A0A6A6XYE5_9PEZI</name>
<proteinExistence type="predicted"/>
<feature type="domain" description="Protein kinase" evidence="1">
    <location>
        <begin position="137"/>
        <end position="441"/>
    </location>
</feature>
<evidence type="ECO:0000259" key="1">
    <source>
        <dbReference type="PROSITE" id="PS50011"/>
    </source>
</evidence>
<dbReference type="PANTHER" id="PTHR44167">
    <property type="entry name" value="OVARIAN-SPECIFIC SERINE/THREONINE-PROTEIN KINASE LOK-RELATED"/>
    <property type="match status" value="1"/>
</dbReference>
<dbReference type="GO" id="GO:0005634">
    <property type="term" value="C:nucleus"/>
    <property type="evidence" value="ECO:0007669"/>
    <property type="project" value="TreeGrafter"/>
</dbReference>
<dbReference type="GeneID" id="54454487"/>
<reference evidence="2 4" key="1">
    <citation type="journal article" date="2020" name="Stud. Mycol.">
        <title>101 Dothideomycetes genomes: a test case for predicting lifestyles and emergence of pathogens.</title>
        <authorList>
            <person name="Haridas S."/>
            <person name="Albert R."/>
            <person name="Binder M."/>
            <person name="Bloem J."/>
            <person name="Labutti K."/>
            <person name="Salamov A."/>
            <person name="Andreopoulos B."/>
            <person name="Baker S."/>
            <person name="Barry K."/>
            <person name="Bills G."/>
            <person name="Bluhm B."/>
            <person name="Cannon C."/>
            <person name="Castanera R."/>
            <person name="Culley D."/>
            <person name="Daum C."/>
            <person name="Ezra D."/>
            <person name="Gonzalez J."/>
            <person name="Henrissat B."/>
            <person name="Kuo A."/>
            <person name="Liang C."/>
            <person name="Lipzen A."/>
            <person name="Lutzoni F."/>
            <person name="Magnuson J."/>
            <person name="Mondo S."/>
            <person name="Nolan M."/>
            <person name="Ohm R."/>
            <person name="Pangilinan J."/>
            <person name="Park H.-J."/>
            <person name="Ramirez L."/>
            <person name="Alfaro M."/>
            <person name="Sun H."/>
            <person name="Tritt A."/>
            <person name="Yoshinaga Y."/>
            <person name="Zwiers L.-H."/>
            <person name="Turgeon B."/>
            <person name="Goodwin S."/>
            <person name="Spatafora J."/>
            <person name="Crous P."/>
            <person name="Grigoriev I."/>
        </authorList>
    </citation>
    <scope>NUCLEOTIDE SEQUENCE</scope>
    <source>
        <strain evidence="2 4">CBS 304.34</strain>
    </source>
</reference>
<dbReference type="EMBL" id="MU003731">
    <property type="protein sequence ID" value="KAF2801399.1"/>
    <property type="molecule type" value="Genomic_DNA"/>
</dbReference>
<protein>
    <submittedName>
        <fullName evidence="2 4">Kinase-like protein</fullName>
    </submittedName>
</protein>
<organism evidence="2">
    <name type="scientific">Mytilinidion resinicola</name>
    <dbReference type="NCBI Taxonomy" id="574789"/>
    <lineage>
        <taxon>Eukaryota</taxon>
        <taxon>Fungi</taxon>
        <taxon>Dikarya</taxon>
        <taxon>Ascomycota</taxon>
        <taxon>Pezizomycotina</taxon>
        <taxon>Dothideomycetes</taxon>
        <taxon>Pleosporomycetidae</taxon>
        <taxon>Mytilinidiales</taxon>
        <taxon>Mytilinidiaceae</taxon>
        <taxon>Mytilinidion</taxon>
    </lineage>
</organism>
<dbReference type="GO" id="GO:0005737">
    <property type="term" value="C:cytoplasm"/>
    <property type="evidence" value="ECO:0007669"/>
    <property type="project" value="TreeGrafter"/>
</dbReference>
<evidence type="ECO:0000313" key="4">
    <source>
        <dbReference type="RefSeq" id="XP_033568363.1"/>
    </source>
</evidence>
<accession>A0A6A6XYE5</accession>
<dbReference type="InterPro" id="IPR011009">
    <property type="entry name" value="Kinase-like_dom_sf"/>
</dbReference>
<dbReference type="GO" id="GO:0005524">
    <property type="term" value="F:ATP binding"/>
    <property type="evidence" value="ECO:0007669"/>
    <property type="project" value="InterPro"/>
</dbReference>
<sequence>MAGEHNGLLSQAEGHKDEVIETLEKSILALFLDDSLVVDPLPAVNDTELTELDRTLSVSTYFTARSVRSKTSIDTFRTTVSGSRGLNGNSTASTTSWYKFLDSEELIPEPLLEKDWSGRGEHAEFDPDEKHHIDAILSVENVLGTSATALVESVRCRRILLARKTIFNRCMKRTEAIKEVKHLKRLEHSHILRVVGTYMFKQNLSILLYPAANDNFEGFMESIIAEFPGKESVPDHDGTAPKLRALTKFFGCLAHTVNFLHQNATKHMDIKPKNLLVKTVRDSRSPPSEVSYKVYIADFGITRAYKNASEAETDSRTSFTRMCAAPEVDLKRGLNADIFSLGCVFVEMLAVLVSSGRESKKEDIMAILQSDEDQPWNPIKLTSQVSFSGSRRLLISIQQTPISWSFTPFQRRSLKSSTSIPIGDLLLQRSLLISTPRLLAV</sequence>
<dbReference type="InterPro" id="IPR000719">
    <property type="entry name" value="Prot_kinase_dom"/>
</dbReference>
<dbReference type="CDD" id="cd00180">
    <property type="entry name" value="PKc"/>
    <property type="match status" value="1"/>
</dbReference>
<dbReference type="SUPFAM" id="SSF56112">
    <property type="entry name" value="Protein kinase-like (PK-like)"/>
    <property type="match status" value="1"/>
</dbReference>
<gene>
    <name evidence="2 4" type="ORF">BDZ99DRAFT_239868</name>
</gene>
<keyword evidence="2" id="KW-0418">Kinase</keyword>
<dbReference type="SMART" id="SM00220">
    <property type="entry name" value="S_TKc"/>
    <property type="match status" value="1"/>
</dbReference>
<dbReference type="PROSITE" id="PS50011">
    <property type="entry name" value="PROTEIN_KINASE_DOM"/>
    <property type="match status" value="1"/>
</dbReference>
<reference evidence="4" key="2">
    <citation type="submission" date="2020-04" db="EMBL/GenBank/DDBJ databases">
        <authorList>
            <consortium name="NCBI Genome Project"/>
        </authorList>
    </citation>
    <scope>NUCLEOTIDE SEQUENCE</scope>
    <source>
        <strain evidence="4">CBS 304.34</strain>
    </source>
</reference>
<evidence type="ECO:0000313" key="2">
    <source>
        <dbReference type="EMBL" id="KAF2801399.1"/>
    </source>
</evidence>
<reference evidence="4" key="3">
    <citation type="submission" date="2025-04" db="UniProtKB">
        <authorList>
            <consortium name="RefSeq"/>
        </authorList>
    </citation>
    <scope>IDENTIFICATION</scope>
    <source>
        <strain evidence="4">CBS 304.34</strain>
    </source>
</reference>
<dbReference type="GO" id="GO:0004674">
    <property type="term" value="F:protein serine/threonine kinase activity"/>
    <property type="evidence" value="ECO:0007669"/>
    <property type="project" value="TreeGrafter"/>
</dbReference>
<dbReference type="AlphaFoldDB" id="A0A6A6XYE5"/>
<dbReference type="Pfam" id="PF00069">
    <property type="entry name" value="Pkinase"/>
    <property type="match status" value="1"/>
</dbReference>